<proteinExistence type="predicted"/>
<dbReference type="EMBL" id="JAAAHY010000244">
    <property type="protein sequence ID" value="KAF9965544.1"/>
    <property type="molecule type" value="Genomic_DNA"/>
</dbReference>
<dbReference type="PANTHER" id="PTHR11662">
    <property type="entry name" value="SOLUTE CARRIER FAMILY 17"/>
    <property type="match status" value="1"/>
</dbReference>
<evidence type="ECO:0000256" key="3">
    <source>
        <dbReference type="ARBA" id="ARBA00022989"/>
    </source>
</evidence>
<evidence type="ECO:0000256" key="6">
    <source>
        <dbReference type="SAM" id="Phobius"/>
    </source>
</evidence>
<dbReference type="PANTHER" id="PTHR11662:SF399">
    <property type="entry name" value="FI19708P1-RELATED"/>
    <property type="match status" value="1"/>
</dbReference>
<evidence type="ECO:0000256" key="1">
    <source>
        <dbReference type="ARBA" id="ARBA00004141"/>
    </source>
</evidence>
<evidence type="ECO:0008006" key="9">
    <source>
        <dbReference type="Google" id="ProtNLM"/>
    </source>
</evidence>
<feature type="compositionally biased region" description="Polar residues" evidence="5">
    <location>
        <begin position="155"/>
        <end position="165"/>
    </location>
</feature>
<dbReference type="AlphaFoldDB" id="A0A9P6J9R3"/>
<dbReference type="Proteomes" id="UP000738359">
    <property type="component" value="Unassembled WGS sequence"/>
</dbReference>
<keyword evidence="8" id="KW-1185">Reference proteome</keyword>
<evidence type="ECO:0000256" key="2">
    <source>
        <dbReference type="ARBA" id="ARBA00022692"/>
    </source>
</evidence>
<dbReference type="InterPro" id="IPR036259">
    <property type="entry name" value="MFS_trans_sf"/>
</dbReference>
<name>A0A9P6J9R3_MORAP</name>
<sequence length="256" mass="28443">MAVAIVAIASEFHYSKSQQGIILASFFIGYILTPIVGGTLADRYGGKAVLAFGTLADADVDIWGASDPLSCRGISERELHWIQEQQKLDRNINNTQSDPRQDSEERLNEQEPSRIISNNGARITYRPISTSTVELAESRSSEDSTDGVTTDRLGASTNEMRHPSTSRSATTMRWLKFRSEVLSGTSVRRGEDEATAAVPWKDLLARREVWAIIISQFCNSIGFFVMQSWIPTFYLEFYGVDVGKIGYYAGNIQLIA</sequence>
<comment type="caution">
    <text evidence="7">The sequence shown here is derived from an EMBL/GenBank/DDBJ whole genome shotgun (WGS) entry which is preliminary data.</text>
</comment>
<reference evidence="7" key="1">
    <citation type="journal article" date="2020" name="Fungal Divers.">
        <title>Resolving the Mortierellaceae phylogeny through synthesis of multi-gene phylogenetics and phylogenomics.</title>
        <authorList>
            <person name="Vandepol N."/>
            <person name="Liber J."/>
            <person name="Desiro A."/>
            <person name="Na H."/>
            <person name="Kennedy M."/>
            <person name="Barry K."/>
            <person name="Grigoriev I.V."/>
            <person name="Miller A.N."/>
            <person name="O'Donnell K."/>
            <person name="Stajich J.E."/>
            <person name="Bonito G."/>
        </authorList>
    </citation>
    <scope>NUCLEOTIDE SEQUENCE</scope>
    <source>
        <strain evidence="7">CK1249</strain>
    </source>
</reference>
<feature type="region of interest" description="Disordered" evidence="5">
    <location>
        <begin position="88"/>
        <end position="116"/>
    </location>
</feature>
<dbReference type="Gene3D" id="1.20.1250.20">
    <property type="entry name" value="MFS general substrate transporter like domains"/>
    <property type="match status" value="1"/>
</dbReference>
<keyword evidence="3 6" id="KW-1133">Transmembrane helix</keyword>
<dbReference type="InterPro" id="IPR050382">
    <property type="entry name" value="MFS_Na/Anion_cotransporter"/>
</dbReference>
<evidence type="ECO:0000313" key="8">
    <source>
        <dbReference type="Proteomes" id="UP000738359"/>
    </source>
</evidence>
<dbReference type="InterPro" id="IPR011701">
    <property type="entry name" value="MFS"/>
</dbReference>
<evidence type="ECO:0000256" key="5">
    <source>
        <dbReference type="SAM" id="MobiDB-lite"/>
    </source>
</evidence>
<protein>
    <recommendedName>
        <fullName evidence="9">Major facilitator superfamily (MFS) profile domain-containing protein</fullName>
    </recommendedName>
</protein>
<feature type="compositionally biased region" description="Basic and acidic residues" evidence="5">
    <location>
        <begin position="99"/>
        <end position="112"/>
    </location>
</feature>
<evidence type="ECO:0000313" key="7">
    <source>
        <dbReference type="EMBL" id="KAF9965544.1"/>
    </source>
</evidence>
<accession>A0A9P6J9R3</accession>
<dbReference type="SUPFAM" id="SSF103473">
    <property type="entry name" value="MFS general substrate transporter"/>
    <property type="match status" value="2"/>
</dbReference>
<dbReference type="GO" id="GO:0016020">
    <property type="term" value="C:membrane"/>
    <property type="evidence" value="ECO:0007669"/>
    <property type="project" value="UniProtKB-SubCell"/>
</dbReference>
<dbReference type="Pfam" id="PF07690">
    <property type="entry name" value="MFS_1"/>
    <property type="match status" value="1"/>
</dbReference>
<feature type="region of interest" description="Disordered" evidence="5">
    <location>
        <begin position="132"/>
        <end position="165"/>
    </location>
</feature>
<evidence type="ECO:0000256" key="4">
    <source>
        <dbReference type="ARBA" id="ARBA00023136"/>
    </source>
</evidence>
<dbReference type="GO" id="GO:0022857">
    <property type="term" value="F:transmembrane transporter activity"/>
    <property type="evidence" value="ECO:0007669"/>
    <property type="project" value="InterPro"/>
</dbReference>
<keyword evidence="2 6" id="KW-0812">Transmembrane</keyword>
<dbReference type="OrthoDB" id="6730379at2759"/>
<comment type="subcellular location">
    <subcellularLocation>
        <location evidence="1">Membrane</location>
        <topology evidence="1">Multi-pass membrane protein</topology>
    </subcellularLocation>
</comment>
<feature type="transmembrane region" description="Helical" evidence="6">
    <location>
        <begin position="20"/>
        <end position="41"/>
    </location>
</feature>
<keyword evidence="4 6" id="KW-0472">Membrane</keyword>
<organism evidence="7 8">
    <name type="scientific">Mortierella alpina</name>
    <name type="common">Oleaginous fungus</name>
    <name type="synonym">Mortierella renispora</name>
    <dbReference type="NCBI Taxonomy" id="64518"/>
    <lineage>
        <taxon>Eukaryota</taxon>
        <taxon>Fungi</taxon>
        <taxon>Fungi incertae sedis</taxon>
        <taxon>Mucoromycota</taxon>
        <taxon>Mortierellomycotina</taxon>
        <taxon>Mortierellomycetes</taxon>
        <taxon>Mortierellales</taxon>
        <taxon>Mortierellaceae</taxon>
        <taxon>Mortierella</taxon>
    </lineage>
</organism>
<gene>
    <name evidence="7" type="ORF">BGZ70_004622</name>
</gene>